<comment type="subcellular location">
    <subcellularLocation>
        <location evidence="1">Membrane</location>
        <topology evidence="1">Multi-pass membrane protein</topology>
    </subcellularLocation>
</comment>
<evidence type="ECO:0000256" key="5">
    <source>
        <dbReference type="SAM" id="Phobius"/>
    </source>
</evidence>
<keyword evidence="3 5" id="KW-1133">Transmembrane helix</keyword>
<dbReference type="EMBL" id="MJIL01000084">
    <property type="protein sequence ID" value="OLQ74363.1"/>
    <property type="molecule type" value="Genomic_DNA"/>
</dbReference>
<reference evidence="6 7" key="1">
    <citation type="submission" date="2016-09" db="EMBL/GenBank/DDBJ databases">
        <title>Photobacterium proteolyticum sp. nov. a protease producing bacterium isolated from ocean sediments of Laizhou Bay.</title>
        <authorList>
            <person name="Li Y."/>
        </authorList>
    </citation>
    <scope>NUCLEOTIDE SEQUENCE [LARGE SCALE GENOMIC DNA]</scope>
    <source>
        <strain evidence="6 7">13-12</strain>
    </source>
</reference>
<evidence type="ECO:0000256" key="4">
    <source>
        <dbReference type="ARBA" id="ARBA00023136"/>
    </source>
</evidence>
<sequence length="119" mass="13098">MNIFTSVATGLLSAFFMFASSIKLLGWQKMIFDKQLAFFHSYGLNRQFMFLVGLAELFGGIAIWFQGSFWGVLGALALAGTSMGAIVCHLRFDTWKDGIPAMITLLLSSAVVYAVQPFL</sequence>
<evidence type="ECO:0000256" key="1">
    <source>
        <dbReference type="ARBA" id="ARBA00004141"/>
    </source>
</evidence>
<gene>
    <name evidence="6" type="ORF">BIT28_09320</name>
</gene>
<evidence type="ECO:0000313" key="7">
    <source>
        <dbReference type="Proteomes" id="UP000186905"/>
    </source>
</evidence>
<comment type="caution">
    <text evidence="6">The sequence shown here is derived from an EMBL/GenBank/DDBJ whole genome shotgun (WGS) entry which is preliminary data.</text>
</comment>
<protein>
    <recommendedName>
        <fullName evidence="8">DoxX family protein</fullName>
    </recommendedName>
</protein>
<organism evidence="6 7">
    <name type="scientific">Photobacterium proteolyticum</name>
    <dbReference type="NCBI Taxonomy" id="1903952"/>
    <lineage>
        <taxon>Bacteria</taxon>
        <taxon>Pseudomonadati</taxon>
        <taxon>Pseudomonadota</taxon>
        <taxon>Gammaproteobacteria</taxon>
        <taxon>Vibrionales</taxon>
        <taxon>Vibrionaceae</taxon>
        <taxon>Photobacterium</taxon>
    </lineage>
</organism>
<keyword evidence="2 5" id="KW-0812">Transmembrane</keyword>
<evidence type="ECO:0000313" key="6">
    <source>
        <dbReference type="EMBL" id="OLQ74363.1"/>
    </source>
</evidence>
<dbReference type="InterPro" id="IPR032808">
    <property type="entry name" value="DoxX"/>
</dbReference>
<dbReference type="Pfam" id="PF13564">
    <property type="entry name" value="DoxX_2"/>
    <property type="match status" value="1"/>
</dbReference>
<evidence type="ECO:0000256" key="3">
    <source>
        <dbReference type="ARBA" id="ARBA00022989"/>
    </source>
</evidence>
<proteinExistence type="predicted"/>
<keyword evidence="7" id="KW-1185">Reference proteome</keyword>
<evidence type="ECO:0008006" key="8">
    <source>
        <dbReference type="Google" id="ProtNLM"/>
    </source>
</evidence>
<dbReference type="AlphaFoldDB" id="A0A1Q9GIS3"/>
<feature type="transmembrane region" description="Helical" evidence="5">
    <location>
        <begin position="48"/>
        <end position="65"/>
    </location>
</feature>
<accession>A0A1Q9GIS3</accession>
<dbReference type="RefSeq" id="WP_075765881.1">
    <property type="nucleotide sequence ID" value="NZ_MJIL01000084.1"/>
</dbReference>
<dbReference type="GO" id="GO:0016020">
    <property type="term" value="C:membrane"/>
    <property type="evidence" value="ECO:0007669"/>
    <property type="project" value="UniProtKB-SubCell"/>
</dbReference>
<name>A0A1Q9GIS3_9GAMM</name>
<feature type="transmembrane region" description="Helical" evidence="5">
    <location>
        <begin position="6"/>
        <end position="27"/>
    </location>
</feature>
<evidence type="ECO:0000256" key="2">
    <source>
        <dbReference type="ARBA" id="ARBA00022692"/>
    </source>
</evidence>
<dbReference type="Proteomes" id="UP000186905">
    <property type="component" value="Unassembled WGS sequence"/>
</dbReference>
<keyword evidence="4 5" id="KW-0472">Membrane</keyword>
<feature type="transmembrane region" description="Helical" evidence="5">
    <location>
        <begin position="99"/>
        <end position="116"/>
    </location>
</feature>
<dbReference type="OrthoDB" id="5879006at2"/>
<feature type="transmembrane region" description="Helical" evidence="5">
    <location>
        <begin position="71"/>
        <end position="92"/>
    </location>
</feature>